<dbReference type="PANTHER" id="PTHR43080:SF2">
    <property type="entry name" value="CBS DOMAIN-CONTAINING PROTEIN"/>
    <property type="match status" value="1"/>
</dbReference>
<accession>A0A368VIL3</accession>
<dbReference type="InterPro" id="IPR046342">
    <property type="entry name" value="CBS_dom_sf"/>
</dbReference>
<dbReference type="OrthoDB" id="9789996at2"/>
<dbReference type="Proteomes" id="UP000253495">
    <property type="component" value="Unassembled WGS sequence"/>
</dbReference>
<dbReference type="InterPro" id="IPR051257">
    <property type="entry name" value="Diverse_CBS-Domain"/>
</dbReference>
<evidence type="ECO:0000256" key="2">
    <source>
        <dbReference type="PROSITE-ProRule" id="PRU00703"/>
    </source>
</evidence>
<dbReference type="SMART" id="SM00116">
    <property type="entry name" value="CBS"/>
    <property type="match status" value="2"/>
</dbReference>
<dbReference type="SUPFAM" id="SSF54631">
    <property type="entry name" value="CBS-domain pair"/>
    <property type="match status" value="1"/>
</dbReference>
<evidence type="ECO:0000259" key="3">
    <source>
        <dbReference type="PROSITE" id="PS51371"/>
    </source>
</evidence>
<organism evidence="4 5">
    <name type="scientific">Halopolyspora algeriensis</name>
    <dbReference type="NCBI Taxonomy" id="1500506"/>
    <lineage>
        <taxon>Bacteria</taxon>
        <taxon>Bacillati</taxon>
        <taxon>Actinomycetota</taxon>
        <taxon>Actinomycetes</taxon>
        <taxon>Actinomycetes incertae sedis</taxon>
        <taxon>Halopolyspora</taxon>
    </lineage>
</organism>
<gene>
    <name evidence="4" type="ORF">DFQ14_109128</name>
</gene>
<dbReference type="PROSITE" id="PS51371">
    <property type="entry name" value="CBS"/>
    <property type="match status" value="2"/>
</dbReference>
<evidence type="ECO:0000313" key="5">
    <source>
        <dbReference type="Proteomes" id="UP000253495"/>
    </source>
</evidence>
<sequence>MTTVRELMSQHPECAQGQDTLVTVAAKMRDVGVGSVPICDEDQRAIGILTDRDIVVGCVADGGAPEQTRVQDVIHSEPVCVGASHPADEALTLMSRHRIRRIPVLDRDQRVIGVIAQADIAREQPETQTGSVVSDISR</sequence>
<dbReference type="Gene3D" id="3.10.580.10">
    <property type="entry name" value="CBS-domain"/>
    <property type="match status" value="1"/>
</dbReference>
<keyword evidence="1 2" id="KW-0129">CBS domain</keyword>
<feature type="domain" description="CBS" evidence="3">
    <location>
        <begin position="74"/>
        <end position="132"/>
    </location>
</feature>
<reference evidence="4 5" key="1">
    <citation type="submission" date="2018-07" db="EMBL/GenBank/DDBJ databases">
        <title>Genomic Encyclopedia of Type Strains, Phase III (KMG-III): the genomes of soil and plant-associated and newly described type strains.</title>
        <authorList>
            <person name="Whitman W."/>
        </authorList>
    </citation>
    <scope>NUCLEOTIDE SEQUENCE [LARGE SCALE GENOMIC DNA]</scope>
    <source>
        <strain evidence="4 5">CECT 8575</strain>
    </source>
</reference>
<dbReference type="CDD" id="cd04622">
    <property type="entry name" value="CBS_pair_HRP1_like"/>
    <property type="match status" value="1"/>
</dbReference>
<comment type="caution">
    <text evidence="4">The sequence shown here is derived from an EMBL/GenBank/DDBJ whole genome shotgun (WGS) entry which is preliminary data.</text>
</comment>
<protein>
    <submittedName>
        <fullName evidence="4">CBS domain protein</fullName>
    </submittedName>
</protein>
<dbReference type="AlphaFoldDB" id="A0A368VIL3"/>
<name>A0A368VIL3_9ACTN</name>
<dbReference type="PANTHER" id="PTHR43080">
    <property type="entry name" value="CBS DOMAIN-CONTAINING PROTEIN CBSX3, MITOCHONDRIAL"/>
    <property type="match status" value="1"/>
</dbReference>
<evidence type="ECO:0000313" key="4">
    <source>
        <dbReference type="EMBL" id="RCW41051.1"/>
    </source>
</evidence>
<dbReference type="EMBL" id="QPJC01000009">
    <property type="protein sequence ID" value="RCW41051.1"/>
    <property type="molecule type" value="Genomic_DNA"/>
</dbReference>
<dbReference type="InterPro" id="IPR000644">
    <property type="entry name" value="CBS_dom"/>
</dbReference>
<evidence type="ECO:0000256" key="1">
    <source>
        <dbReference type="ARBA" id="ARBA00023122"/>
    </source>
</evidence>
<feature type="domain" description="CBS" evidence="3">
    <location>
        <begin position="8"/>
        <end position="66"/>
    </location>
</feature>
<dbReference type="Pfam" id="PF00571">
    <property type="entry name" value="CBS"/>
    <property type="match status" value="2"/>
</dbReference>
<keyword evidence="5" id="KW-1185">Reference proteome</keyword>
<proteinExistence type="predicted"/>
<dbReference type="RefSeq" id="WP_114453853.1">
    <property type="nucleotide sequence ID" value="NZ_QPJC01000009.1"/>
</dbReference>